<dbReference type="PANTHER" id="PTHR46825:SF8">
    <property type="entry name" value="BETA-LACTAMASE-RELATED"/>
    <property type="match status" value="1"/>
</dbReference>
<reference evidence="10" key="1">
    <citation type="journal article" date="2019" name="Int. J. Syst. Evol. Microbiol.">
        <title>The Global Catalogue of Microorganisms (GCM) 10K type strain sequencing project: providing services to taxonomists for standard genome sequencing and annotation.</title>
        <authorList>
            <consortium name="The Broad Institute Genomics Platform"/>
            <consortium name="The Broad Institute Genome Sequencing Center for Infectious Disease"/>
            <person name="Wu L."/>
            <person name="Ma J."/>
        </authorList>
    </citation>
    <scope>NUCLEOTIDE SEQUENCE [LARGE SCALE GENOMIC DNA]</scope>
    <source>
        <strain evidence="10">CECT 8482</strain>
    </source>
</reference>
<dbReference type="GO" id="GO:0016787">
    <property type="term" value="F:hydrolase activity"/>
    <property type="evidence" value="ECO:0007669"/>
    <property type="project" value="UniProtKB-KW"/>
</dbReference>
<evidence type="ECO:0000256" key="1">
    <source>
        <dbReference type="ARBA" id="ARBA00001526"/>
    </source>
</evidence>
<proteinExistence type="inferred from homology"/>
<evidence type="ECO:0000256" key="3">
    <source>
        <dbReference type="ARBA" id="ARBA00012865"/>
    </source>
</evidence>
<evidence type="ECO:0000259" key="8">
    <source>
        <dbReference type="Pfam" id="PF00144"/>
    </source>
</evidence>
<evidence type="ECO:0000256" key="7">
    <source>
        <dbReference type="SAM" id="SignalP"/>
    </source>
</evidence>
<feature type="domain" description="Beta-lactamase-related" evidence="8">
    <location>
        <begin position="34"/>
        <end position="102"/>
    </location>
</feature>
<dbReference type="Pfam" id="PF00144">
    <property type="entry name" value="Beta-lactamase"/>
    <property type="match status" value="1"/>
</dbReference>
<dbReference type="SUPFAM" id="SSF56601">
    <property type="entry name" value="beta-lactamase/transpeptidase-like"/>
    <property type="match status" value="1"/>
</dbReference>
<dbReference type="PROSITE" id="PS00336">
    <property type="entry name" value="BETA_LACTAMASE_C"/>
    <property type="match status" value="1"/>
</dbReference>
<evidence type="ECO:0000256" key="4">
    <source>
        <dbReference type="ARBA" id="ARBA00022801"/>
    </source>
</evidence>
<keyword evidence="4 6" id="KW-0378">Hydrolase</keyword>
<organism evidence="9 10">
    <name type="scientific">Paracoccus cavernae</name>
    <dbReference type="NCBI Taxonomy" id="1571207"/>
    <lineage>
        <taxon>Bacteria</taxon>
        <taxon>Pseudomonadati</taxon>
        <taxon>Pseudomonadota</taxon>
        <taxon>Alphaproteobacteria</taxon>
        <taxon>Rhodobacterales</taxon>
        <taxon>Paracoccaceae</taxon>
        <taxon>Paracoccus</taxon>
    </lineage>
</organism>
<dbReference type="EC" id="3.5.2.6" evidence="3 6"/>
<evidence type="ECO:0000313" key="9">
    <source>
        <dbReference type="EMBL" id="MDN3711847.1"/>
    </source>
</evidence>
<feature type="chain" id="PRO_5045094362" description="Beta-lactamase" evidence="7">
    <location>
        <begin position="22"/>
        <end position="123"/>
    </location>
</feature>
<dbReference type="Gene3D" id="3.40.710.10">
    <property type="entry name" value="DD-peptidase/beta-lactamase superfamily"/>
    <property type="match status" value="1"/>
</dbReference>
<keyword evidence="5 6" id="KW-0046">Antibiotic resistance</keyword>
<accession>A0ABT8D8V2</accession>
<feature type="signal peptide" evidence="7">
    <location>
        <begin position="1"/>
        <end position="21"/>
    </location>
</feature>
<gene>
    <name evidence="9" type="ORF">QWZ10_08425</name>
</gene>
<dbReference type="EMBL" id="JAUFRC010000001">
    <property type="protein sequence ID" value="MDN3711847.1"/>
    <property type="molecule type" value="Genomic_DNA"/>
</dbReference>
<evidence type="ECO:0000313" key="10">
    <source>
        <dbReference type="Proteomes" id="UP001243846"/>
    </source>
</evidence>
<comment type="catalytic activity">
    <reaction evidence="1 6">
        <text>a beta-lactam + H2O = a substituted beta-amino acid</text>
        <dbReference type="Rhea" id="RHEA:20401"/>
        <dbReference type="ChEBI" id="CHEBI:15377"/>
        <dbReference type="ChEBI" id="CHEBI:35627"/>
        <dbReference type="ChEBI" id="CHEBI:140347"/>
        <dbReference type="EC" id="3.5.2.6"/>
    </reaction>
</comment>
<comment type="similarity">
    <text evidence="2 6">Belongs to the class-C beta-lactamase family.</text>
</comment>
<name>A0ABT8D8V2_9RHOB</name>
<evidence type="ECO:0000256" key="6">
    <source>
        <dbReference type="RuleBase" id="RU361140"/>
    </source>
</evidence>
<dbReference type="InterPro" id="IPR050491">
    <property type="entry name" value="AmpC-like"/>
</dbReference>
<evidence type="ECO:0000256" key="2">
    <source>
        <dbReference type="ARBA" id="ARBA00007840"/>
    </source>
</evidence>
<keyword evidence="10" id="KW-1185">Reference proteome</keyword>
<comment type="caution">
    <text evidence="9">The sequence shown here is derived from an EMBL/GenBank/DDBJ whole genome shotgun (WGS) entry which is preliminary data.</text>
</comment>
<dbReference type="InterPro" id="IPR001586">
    <property type="entry name" value="Beta-lactam_class-C_AS"/>
</dbReference>
<protein>
    <recommendedName>
        <fullName evidence="3 6">Beta-lactamase</fullName>
        <ecNumber evidence="3 6">3.5.2.6</ecNumber>
    </recommendedName>
</protein>
<evidence type="ECO:0000256" key="5">
    <source>
        <dbReference type="ARBA" id="ARBA00023251"/>
    </source>
</evidence>
<keyword evidence="7" id="KW-0732">Signal</keyword>
<dbReference type="PANTHER" id="PTHR46825">
    <property type="entry name" value="D-ALANYL-D-ALANINE-CARBOXYPEPTIDASE/ENDOPEPTIDASE AMPH"/>
    <property type="match status" value="1"/>
</dbReference>
<dbReference type="Proteomes" id="UP001243846">
    <property type="component" value="Unassembled WGS sequence"/>
</dbReference>
<sequence>MNHVSILSILLMTASVTPALAQDSGQQLEDEAAAAFESAIKEYDIPGLIVGVTHGGKHSFYQTGLASREDRRSVTPDTLFELGSISKIFNVTLAAMAEAQGRCRSMPRSRVICRPCKAPRQGS</sequence>
<dbReference type="InterPro" id="IPR012338">
    <property type="entry name" value="Beta-lactam/transpept-like"/>
</dbReference>
<dbReference type="InterPro" id="IPR001466">
    <property type="entry name" value="Beta-lactam-related"/>
</dbReference>